<proteinExistence type="predicted"/>
<dbReference type="EMBL" id="CP021780">
    <property type="protein sequence ID" value="ASA22554.1"/>
    <property type="molecule type" value="Genomic_DNA"/>
</dbReference>
<evidence type="ECO:0000313" key="2">
    <source>
        <dbReference type="EMBL" id="ASA22554.1"/>
    </source>
</evidence>
<feature type="transmembrane region" description="Helical" evidence="1">
    <location>
        <begin position="176"/>
        <end position="198"/>
    </location>
</feature>
<accession>A0A2Z2KAE2</accession>
<keyword evidence="1" id="KW-0472">Membrane</keyword>
<feature type="transmembrane region" description="Helical" evidence="1">
    <location>
        <begin position="21"/>
        <end position="40"/>
    </location>
</feature>
<evidence type="ECO:0008006" key="4">
    <source>
        <dbReference type="Google" id="ProtNLM"/>
    </source>
</evidence>
<dbReference type="CDD" id="cd21809">
    <property type="entry name" value="ABC-2_lan_permease-like"/>
    <property type="match status" value="1"/>
</dbReference>
<feature type="transmembrane region" description="Helical" evidence="1">
    <location>
        <begin position="218"/>
        <end position="237"/>
    </location>
</feature>
<dbReference type="AlphaFoldDB" id="A0A2Z2KAE2"/>
<protein>
    <recommendedName>
        <fullName evidence="4">MrsE</fullName>
    </recommendedName>
</protein>
<name>A0A2Z2KAE2_9BACL</name>
<feature type="transmembrane region" description="Helical" evidence="1">
    <location>
        <begin position="109"/>
        <end position="135"/>
    </location>
</feature>
<dbReference type="Pfam" id="PF12730">
    <property type="entry name" value="ABC2_membrane_4"/>
    <property type="match status" value="1"/>
</dbReference>
<keyword evidence="1" id="KW-0812">Transmembrane</keyword>
<keyword evidence="3" id="KW-1185">Reference proteome</keyword>
<feature type="transmembrane region" description="Helical" evidence="1">
    <location>
        <begin position="60"/>
        <end position="82"/>
    </location>
</feature>
<sequence>MMFMQLWITEWMKIRRSWLPFLLIIGPVAGILIGISNFLANQEVFIKGPDSNEWLEAWTQVQLFYASIIFPVLVSIMSAIVCRSEHISGGWKQLLALPVSRSSVYLTKLMVVAVLIALMQVMLLSAYIAVGSMLFHSTLPIQQMLRFIILGWLAALPLSAMQMIVSVRFISFGLPLAINIACTLPVVIVVNSTAGQYYPWALPALAMSPEDESPIQSYPLFYAIVIGVLLISVLIGVRSFEHKDSVG</sequence>
<keyword evidence="1" id="KW-1133">Transmembrane helix</keyword>
<organism evidence="2 3">
    <name type="scientific">Paenibacillus donghaensis</name>
    <dbReference type="NCBI Taxonomy" id="414771"/>
    <lineage>
        <taxon>Bacteria</taxon>
        <taxon>Bacillati</taxon>
        <taxon>Bacillota</taxon>
        <taxon>Bacilli</taxon>
        <taxon>Bacillales</taxon>
        <taxon>Paenibacillaceae</taxon>
        <taxon>Paenibacillus</taxon>
    </lineage>
</organism>
<reference evidence="2 3" key="1">
    <citation type="submission" date="2017-06" db="EMBL/GenBank/DDBJ databases">
        <title>Complete genome sequence of Paenibacillus donghaensis KCTC 13049T isolated from East Sea sediment, South Korea.</title>
        <authorList>
            <person name="Jung B.K."/>
            <person name="Hong S.-J."/>
            <person name="Shin J.-H."/>
        </authorList>
    </citation>
    <scope>NUCLEOTIDE SEQUENCE [LARGE SCALE GENOMIC DNA]</scope>
    <source>
        <strain evidence="2 3">KCTC 13049</strain>
    </source>
</reference>
<dbReference type="Proteomes" id="UP000249890">
    <property type="component" value="Chromosome"/>
</dbReference>
<evidence type="ECO:0000313" key="3">
    <source>
        <dbReference type="Proteomes" id="UP000249890"/>
    </source>
</evidence>
<gene>
    <name evidence="2" type="ORF">B9T62_18255</name>
</gene>
<evidence type="ECO:0000256" key="1">
    <source>
        <dbReference type="SAM" id="Phobius"/>
    </source>
</evidence>
<feature type="transmembrane region" description="Helical" evidence="1">
    <location>
        <begin position="147"/>
        <end position="169"/>
    </location>
</feature>
<dbReference type="KEGG" id="pdh:B9T62_18255"/>